<dbReference type="AlphaFoldDB" id="A0A6G1IRS5"/>
<name>A0A6G1IRS5_9PLEO</name>
<reference evidence="1" key="1">
    <citation type="journal article" date="2020" name="Stud. Mycol.">
        <title>101 Dothideomycetes genomes: a test case for predicting lifestyles and emergence of pathogens.</title>
        <authorList>
            <person name="Haridas S."/>
            <person name="Albert R."/>
            <person name="Binder M."/>
            <person name="Bloem J."/>
            <person name="Labutti K."/>
            <person name="Salamov A."/>
            <person name="Andreopoulos B."/>
            <person name="Baker S."/>
            <person name="Barry K."/>
            <person name="Bills G."/>
            <person name="Bluhm B."/>
            <person name="Cannon C."/>
            <person name="Castanera R."/>
            <person name="Culley D."/>
            <person name="Daum C."/>
            <person name="Ezra D."/>
            <person name="Gonzalez J."/>
            <person name="Henrissat B."/>
            <person name="Kuo A."/>
            <person name="Liang C."/>
            <person name="Lipzen A."/>
            <person name="Lutzoni F."/>
            <person name="Magnuson J."/>
            <person name="Mondo S."/>
            <person name="Nolan M."/>
            <person name="Ohm R."/>
            <person name="Pangilinan J."/>
            <person name="Park H.-J."/>
            <person name="Ramirez L."/>
            <person name="Alfaro M."/>
            <person name="Sun H."/>
            <person name="Tritt A."/>
            <person name="Yoshinaga Y."/>
            <person name="Zwiers L.-H."/>
            <person name="Turgeon B."/>
            <person name="Goodwin S."/>
            <person name="Spatafora J."/>
            <person name="Crous P."/>
            <person name="Grigoriev I."/>
        </authorList>
    </citation>
    <scope>NUCLEOTIDE SEQUENCE</scope>
    <source>
        <strain evidence="1">CBS 122367</strain>
    </source>
</reference>
<evidence type="ECO:0000313" key="2">
    <source>
        <dbReference type="Proteomes" id="UP000799291"/>
    </source>
</evidence>
<keyword evidence="2" id="KW-1185">Reference proteome</keyword>
<protein>
    <submittedName>
        <fullName evidence="1">Uncharacterized protein</fullName>
    </submittedName>
</protein>
<evidence type="ECO:0000313" key="1">
    <source>
        <dbReference type="EMBL" id="KAF2680957.1"/>
    </source>
</evidence>
<gene>
    <name evidence="1" type="ORF">K458DRAFT_84355</name>
</gene>
<sequence length="137" mass="14812">MRLPPICPLVPHPSPSVPQSVPGSSLARSLPNPILLAPAPPLAHNDNEALYQAFAPVAVPCAAGVGRCQEALAFACRCVRWWSSFLLACALWRGFGRVGGQGEGSTWERPVVQVKVVVRRVSTYFGGDVLEWDFFDV</sequence>
<dbReference type="Proteomes" id="UP000799291">
    <property type="component" value="Unassembled WGS sequence"/>
</dbReference>
<organism evidence="1 2">
    <name type="scientific">Lentithecium fluviatile CBS 122367</name>
    <dbReference type="NCBI Taxonomy" id="1168545"/>
    <lineage>
        <taxon>Eukaryota</taxon>
        <taxon>Fungi</taxon>
        <taxon>Dikarya</taxon>
        <taxon>Ascomycota</taxon>
        <taxon>Pezizomycotina</taxon>
        <taxon>Dothideomycetes</taxon>
        <taxon>Pleosporomycetidae</taxon>
        <taxon>Pleosporales</taxon>
        <taxon>Massarineae</taxon>
        <taxon>Lentitheciaceae</taxon>
        <taxon>Lentithecium</taxon>
    </lineage>
</organism>
<proteinExistence type="predicted"/>
<accession>A0A6G1IRS5</accession>
<dbReference type="EMBL" id="MU005593">
    <property type="protein sequence ID" value="KAF2680957.1"/>
    <property type="molecule type" value="Genomic_DNA"/>
</dbReference>